<evidence type="ECO:0000256" key="4">
    <source>
        <dbReference type="ARBA" id="ARBA00022670"/>
    </source>
</evidence>
<feature type="region of interest" description="Disordered" evidence="8">
    <location>
        <begin position="1"/>
        <end position="20"/>
    </location>
</feature>
<dbReference type="GO" id="GO:0004252">
    <property type="term" value="F:serine-type endopeptidase activity"/>
    <property type="evidence" value="ECO:0007669"/>
    <property type="project" value="UniProtKB-UniRule"/>
</dbReference>
<dbReference type="EMBL" id="OC000022">
    <property type="protein sequence ID" value="CAD7255780.1"/>
    <property type="molecule type" value="Genomic_DNA"/>
</dbReference>
<proteinExistence type="inferred from homology"/>
<evidence type="ECO:0000313" key="11">
    <source>
        <dbReference type="EMBL" id="CAD7255780.1"/>
    </source>
</evidence>
<keyword evidence="4 7" id="KW-0645">Protease</keyword>
<dbReference type="InterPro" id="IPR023302">
    <property type="entry name" value="Pept_S9A_N"/>
</dbReference>
<comment type="catalytic activity">
    <reaction evidence="1">
        <text>Hydrolysis of Pro-|-Xaa &gt;&gt; Ala-|-Xaa in oligopeptides.</text>
        <dbReference type="EC" id="3.4.21.26"/>
    </reaction>
</comment>
<evidence type="ECO:0000259" key="10">
    <source>
        <dbReference type="Pfam" id="PF02897"/>
    </source>
</evidence>
<dbReference type="EC" id="3.4.21.-" evidence="7"/>
<gene>
    <name evidence="11" type="ORF">TSIB3V08_LOCUS72</name>
</gene>
<dbReference type="FunFam" id="3.40.50.1820:FF:000005">
    <property type="entry name" value="Prolyl endopeptidase"/>
    <property type="match status" value="1"/>
</dbReference>
<dbReference type="InterPro" id="IPR051167">
    <property type="entry name" value="Prolyl_oligopep/macrocyclase"/>
</dbReference>
<dbReference type="GO" id="GO:0005829">
    <property type="term" value="C:cytosol"/>
    <property type="evidence" value="ECO:0007669"/>
    <property type="project" value="TreeGrafter"/>
</dbReference>
<dbReference type="AlphaFoldDB" id="A0A7R9FV01"/>
<evidence type="ECO:0000256" key="3">
    <source>
        <dbReference type="ARBA" id="ARBA00016310"/>
    </source>
</evidence>
<dbReference type="Pfam" id="PF00326">
    <property type="entry name" value="Peptidase_S9"/>
    <property type="match status" value="1"/>
</dbReference>
<dbReference type="GO" id="GO:0006508">
    <property type="term" value="P:proteolysis"/>
    <property type="evidence" value="ECO:0007669"/>
    <property type="project" value="UniProtKB-KW"/>
</dbReference>
<dbReference type="SUPFAM" id="SSF53474">
    <property type="entry name" value="alpha/beta-Hydrolases"/>
    <property type="match status" value="1"/>
</dbReference>
<keyword evidence="5 7" id="KW-0378">Hydrolase</keyword>
<dbReference type="InterPro" id="IPR001375">
    <property type="entry name" value="Peptidase_S9_cat"/>
</dbReference>
<feature type="compositionally biased region" description="Basic and acidic residues" evidence="8">
    <location>
        <begin position="1"/>
        <end position="14"/>
    </location>
</feature>
<dbReference type="InterPro" id="IPR002470">
    <property type="entry name" value="Peptidase_S9A"/>
</dbReference>
<dbReference type="Gene3D" id="3.40.50.1820">
    <property type="entry name" value="alpha/beta hydrolase"/>
    <property type="match status" value="1"/>
</dbReference>
<evidence type="ECO:0000256" key="2">
    <source>
        <dbReference type="ARBA" id="ARBA00005228"/>
    </source>
</evidence>
<dbReference type="SUPFAM" id="SSF50993">
    <property type="entry name" value="Peptidase/esterase 'gauge' domain"/>
    <property type="match status" value="1"/>
</dbReference>
<reference evidence="11" key="1">
    <citation type="submission" date="2020-11" db="EMBL/GenBank/DDBJ databases">
        <authorList>
            <person name="Tran Van P."/>
        </authorList>
    </citation>
    <scope>NUCLEOTIDE SEQUENCE</scope>
</reference>
<dbReference type="PRINTS" id="PR00862">
    <property type="entry name" value="PROLIGOPTASE"/>
</dbReference>
<dbReference type="PANTHER" id="PTHR42881:SF2">
    <property type="entry name" value="PROLYL ENDOPEPTIDASE"/>
    <property type="match status" value="1"/>
</dbReference>
<dbReference type="InterPro" id="IPR029058">
    <property type="entry name" value="AB_hydrolase_fold"/>
</dbReference>
<evidence type="ECO:0000259" key="9">
    <source>
        <dbReference type="Pfam" id="PF00326"/>
    </source>
</evidence>
<evidence type="ECO:0000256" key="7">
    <source>
        <dbReference type="RuleBase" id="RU368024"/>
    </source>
</evidence>
<feature type="domain" description="Peptidase S9A N-terminal" evidence="10">
    <location>
        <begin position="198"/>
        <end position="595"/>
    </location>
</feature>
<protein>
    <recommendedName>
        <fullName evidence="3 7">Prolyl endopeptidase</fullName>
        <ecNumber evidence="7">3.4.21.-</ecNumber>
    </recommendedName>
</protein>
<evidence type="ECO:0000256" key="5">
    <source>
        <dbReference type="ARBA" id="ARBA00022801"/>
    </source>
</evidence>
<feature type="domain" description="Peptidase S9 prolyl oligopeptidase catalytic" evidence="9">
    <location>
        <begin position="659"/>
        <end position="880"/>
    </location>
</feature>
<dbReference type="GO" id="GO:0070012">
    <property type="term" value="F:oligopeptidase activity"/>
    <property type="evidence" value="ECO:0007669"/>
    <property type="project" value="TreeGrafter"/>
</dbReference>
<name>A0A7R9FV01_TIMSH</name>
<accession>A0A7R9FV01</accession>
<dbReference type="Pfam" id="PF02897">
    <property type="entry name" value="Peptidase_S9_N"/>
    <property type="match status" value="1"/>
</dbReference>
<dbReference type="Gene3D" id="2.130.10.120">
    <property type="entry name" value="Prolyl oligopeptidase, N-terminal domain"/>
    <property type="match status" value="1"/>
</dbReference>
<keyword evidence="6 7" id="KW-0720">Serine protease</keyword>
<organism evidence="11">
    <name type="scientific">Timema shepardi</name>
    <name type="common">Walking stick</name>
    <dbReference type="NCBI Taxonomy" id="629360"/>
    <lineage>
        <taxon>Eukaryota</taxon>
        <taxon>Metazoa</taxon>
        <taxon>Ecdysozoa</taxon>
        <taxon>Arthropoda</taxon>
        <taxon>Hexapoda</taxon>
        <taxon>Insecta</taxon>
        <taxon>Pterygota</taxon>
        <taxon>Neoptera</taxon>
        <taxon>Polyneoptera</taxon>
        <taxon>Phasmatodea</taxon>
        <taxon>Timematodea</taxon>
        <taxon>Timematoidea</taxon>
        <taxon>Timematidae</taxon>
        <taxon>Timema</taxon>
    </lineage>
</organism>
<evidence type="ECO:0000256" key="1">
    <source>
        <dbReference type="ARBA" id="ARBA00001070"/>
    </source>
</evidence>
<evidence type="ECO:0000256" key="6">
    <source>
        <dbReference type="ARBA" id="ARBA00022825"/>
    </source>
</evidence>
<comment type="similarity">
    <text evidence="2 7">Belongs to the peptidase S9A family.</text>
</comment>
<sequence>MEGKCTWTSEERVQKPHPLLPSAPSRDLNLNLTVVVIQSIASRGAPKVGGERKLWGERWFRFVYEKSESGRMPRLVKRGHGAIMVRLQQPTHTLTMSHHLYSSPTASLVLTDSSQLTSDSQHLEKMTGQTMMANSNILKWFGLRVSSQRRPVSFEPNLVTSFDVCQTTDIHRVADVKEERVLKSRFAWAQNYARGGPDGVADPYRWLEDPDSPETIKFVEAQNAITRPILDACPAREDIKSRLTQLLDYPRYWCPYKHGEKYYFYKNTGLQNQNVLYVQDTLDSEPRVFVDPNLFSEDGIVSLGSSKFSEDGKMFAYGLSKGGSDWVTIHFRDVETGVDYPDKLEKVKFSAMAWTHDNKGLFYARYPDSILKADGTETEAVHDQKIYYHRLKTEQSEDIMVCEFPEFPRWRLSFIVSDDGEWLYVMPREGTKENSLYYAKLSDLPGGEIKEKLKLYPIVPEMEAEYDYVANDGPLVYIRTNKDAPNYKLITIDLDHLEPTNWKTVLPQQERDVLDWVSPINTDQMVVCYIHDVTSRLQLCDLKTGCLQLTLPLELGTVTQCSGKRKHTEMFYQFTSFLTPGIIYHCDLTQSPPKPKVFREIKLKDFDTSSYTTSQVFYPSKDGTKIPMFLVHKKEFVKDGSRPALLYGYGGFNISLQPTFSVTRLVFIQHFGGVVAIPNIRGGGEYGEAWHNAGRLHNKQNVFDDFQASAEYLVKEGFTSHKKLIIEGGSNGGLLVGACINQRPELFGAAIAHVGVFDMLRYHKFTIGHAWVTDYGNAEEKEFFETLIKYSPLNNVRVPEKDVQYPATLLLTGDHDDRVVPLHSLKLIATLQETFRNCKKQTNPLVIRVDTKSGHGGGKPITKIIDEHTDIMCFYMQALNLVFKK</sequence>
<evidence type="ECO:0000256" key="8">
    <source>
        <dbReference type="SAM" id="MobiDB-lite"/>
    </source>
</evidence>
<dbReference type="FunFam" id="2.130.10.120:FF:000001">
    <property type="entry name" value="Prolyl endopeptidase"/>
    <property type="match status" value="1"/>
</dbReference>
<dbReference type="PANTHER" id="PTHR42881">
    <property type="entry name" value="PROLYL ENDOPEPTIDASE"/>
    <property type="match status" value="1"/>
</dbReference>